<reference evidence="2 3" key="1">
    <citation type="journal article" date="2019" name="Sci. Rep.">
        <title>Orb-weaving spider Araneus ventricosus genome elucidates the spidroin gene catalogue.</title>
        <authorList>
            <person name="Kono N."/>
            <person name="Nakamura H."/>
            <person name="Ohtoshi R."/>
            <person name="Moran D.A.P."/>
            <person name="Shinohara A."/>
            <person name="Yoshida Y."/>
            <person name="Fujiwara M."/>
            <person name="Mori M."/>
            <person name="Tomita M."/>
            <person name="Arakawa K."/>
        </authorList>
    </citation>
    <scope>NUCLEOTIDE SEQUENCE [LARGE SCALE GENOMIC DNA]</scope>
</reference>
<proteinExistence type="predicted"/>
<evidence type="ECO:0000313" key="3">
    <source>
        <dbReference type="Proteomes" id="UP000499080"/>
    </source>
</evidence>
<dbReference type="Proteomes" id="UP000499080">
    <property type="component" value="Unassembled WGS sequence"/>
</dbReference>
<dbReference type="EMBL" id="BGPR01001521">
    <property type="protein sequence ID" value="GBM55931.1"/>
    <property type="molecule type" value="Genomic_DNA"/>
</dbReference>
<feature type="compositionally biased region" description="Polar residues" evidence="1">
    <location>
        <begin position="167"/>
        <end position="184"/>
    </location>
</feature>
<accession>A0A4Y2GSM1</accession>
<feature type="compositionally biased region" description="Basic and acidic residues" evidence="1">
    <location>
        <begin position="1"/>
        <end position="12"/>
    </location>
</feature>
<organism evidence="2 3">
    <name type="scientific">Araneus ventricosus</name>
    <name type="common">Orbweaver spider</name>
    <name type="synonym">Epeira ventricosa</name>
    <dbReference type="NCBI Taxonomy" id="182803"/>
    <lineage>
        <taxon>Eukaryota</taxon>
        <taxon>Metazoa</taxon>
        <taxon>Ecdysozoa</taxon>
        <taxon>Arthropoda</taxon>
        <taxon>Chelicerata</taxon>
        <taxon>Arachnida</taxon>
        <taxon>Araneae</taxon>
        <taxon>Araneomorphae</taxon>
        <taxon>Entelegynae</taxon>
        <taxon>Araneoidea</taxon>
        <taxon>Araneidae</taxon>
        <taxon>Araneus</taxon>
    </lineage>
</organism>
<protein>
    <submittedName>
        <fullName evidence="2">Uncharacterized protein</fullName>
    </submittedName>
</protein>
<comment type="caution">
    <text evidence="2">The sequence shown here is derived from an EMBL/GenBank/DDBJ whole genome shotgun (WGS) entry which is preliminary data.</text>
</comment>
<name>A0A4Y2GSM1_ARAVE</name>
<dbReference type="OrthoDB" id="10530815at2759"/>
<keyword evidence="3" id="KW-1185">Reference proteome</keyword>
<feature type="compositionally biased region" description="Polar residues" evidence="1">
    <location>
        <begin position="89"/>
        <end position="99"/>
    </location>
</feature>
<evidence type="ECO:0000313" key="2">
    <source>
        <dbReference type="EMBL" id="GBM55931.1"/>
    </source>
</evidence>
<feature type="compositionally biased region" description="Basic and acidic residues" evidence="1">
    <location>
        <begin position="139"/>
        <end position="163"/>
    </location>
</feature>
<sequence>MCKMSYGHEHDPGLLVQPGRDDPRGRNERGRALPVPGGRGEGVLRALAGRQGRASPANGLHERATPRAGERVPRQEVPLPHRKIADSARPQTQRGSSENLVPEPPGQVEAREGRARVGPGRFEHRRQRAQNRRSYPGAREPHGHQEPAPADREDTGQVRDRPPRNFLQPTDSLSLQRTPQNPSASGEYCDGVSKVKRTLIFAKNTSVPT</sequence>
<dbReference type="AlphaFoldDB" id="A0A4Y2GSM1"/>
<feature type="region of interest" description="Disordered" evidence="1">
    <location>
        <begin position="1"/>
        <end position="192"/>
    </location>
</feature>
<feature type="compositionally biased region" description="Basic and acidic residues" evidence="1">
    <location>
        <begin position="19"/>
        <end position="31"/>
    </location>
</feature>
<evidence type="ECO:0000256" key="1">
    <source>
        <dbReference type="SAM" id="MobiDB-lite"/>
    </source>
</evidence>
<gene>
    <name evidence="2" type="ORF">AVEN_55866_1</name>
</gene>
<feature type="compositionally biased region" description="Basic and acidic residues" evidence="1">
    <location>
        <begin position="60"/>
        <end position="74"/>
    </location>
</feature>